<gene>
    <name evidence="1" type="ORF">SNAT2548_LOCUS19809</name>
</gene>
<protein>
    <submittedName>
        <fullName evidence="1">Uncharacterized protein</fullName>
    </submittedName>
</protein>
<name>A0A812Q1Y8_9DINO</name>
<evidence type="ECO:0000313" key="1">
    <source>
        <dbReference type="EMBL" id="CAE7365409.1"/>
    </source>
</evidence>
<accession>A0A812Q1Y8</accession>
<proteinExistence type="predicted"/>
<dbReference type="Proteomes" id="UP000604046">
    <property type="component" value="Unassembled WGS sequence"/>
</dbReference>
<evidence type="ECO:0000313" key="2">
    <source>
        <dbReference type="Proteomes" id="UP000604046"/>
    </source>
</evidence>
<comment type="caution">
    <text evidence="1">The sequence shown here is derived from an EMBL/GenBank/DDBJ whole genome shotgun (WGS) entry which is preliminary data.</text>
</comment>
<sequence length="136" mass="14917">MQTPRWARARCRNGIKVSLQRLEVGDKEVFDARHGSSGDCNLFAPLGSVCLEGMEFFSSLLKASSPRRLVSSTRCSTLKTQNQYTAQPTLQERGLVNACAFARQVAIFVLGKTGLTDGACLIYFMLCAVSSKRMTS</sequence>
<keyword evidence="2" id="KW-1185">Reference proteome</keyword>
<dbReference type="EMBL" id="CAJNDS010002190">
    <property type="protein sequence ID" value="CAE7365409.1"/>
    <property type="molecule type" value="Genomic_DNA"/>
</dbReference>
<reference evidence="1" key="1">
    <citation type="submission" date="2021-02" db="EMBL/GenBank/DDBJ databases">
        <authorList>
            <person name="Dougan E. K."/>
            <person name="Rhodes N."/>
            <person name="Thang M."/>
            <person name="Chan C."/>
        </authorList>
    </citation>
    <scope>NUCLEOTIDE SEQUENCE</scope>
</reference>
<organism evidence="1 2">
    <name type="scientific">Symbiodinium natans</name>
    <dbReference type="NCBI Taxonomy" id="878477"/>
    <lineage>
        <taxon>Eukaryota</taxon>
        <taxon>Sar</taxon>
        <taxon>Alveolata</taxon>
        <taxon>Dinophyceae</taxon>
        <taxon>Suessiales</taxon>
        <taxon>Symbiodiniaceae</taxon>
        <taxon>Symbiodinium</taxon>
    </lineage>
</organism>
<dbReference type="AlphaFoldDB" id="A0A812Q1Y8"/>